<reference evidence="4" key="1">
    <citation type="submission" date="2016-11" db="EMBL/GenBank/DDBJ databases">
        <authorList>
            <person name="Varghese N."/>
            <person name="Submissions S."/>
        </authorList>
    </citation>
    <scope>NUCLEOTIDE SEQUENCE [LARGE SCALE GENOMIC DNA]</scope>
    <source>
        <strain evidence="4">USBA-503</strain>
    </source>
</reference>
<dbReference type="InterPro" id="IPR029069">
    <property type="entry name" value="HotDog_dom_sf"/>
</dbReference>
<gene>
    <name evidence="3" type="ORF">SAMN05443507_102156</name>
</gene>
<dbReference type="CDD" id="cd00586">
    <property type="entry name" value="4HBT"/>
    <property type="match status" value="1"/>
</dbReference>
<dbReference type="PANTHER" id="PTHR31793">
    <property type="entry name" value="4-HYDROXYBENZOYL-COA THIOESTERASE FAMILY MEMBER"/>
    <property type="match status" value="1"/>
</dbReference>
<dbReference type="STRING" id="1830138.SAMN05443507_102156"/>
<evidence type="ECO:0000313" key="3">
    <source>
        <dbReference type="EMBL" id="SHJ68572.1"/>
    </source>
</evidence>
<keyword evidence="4" id="KW-1185">Reference proteome</keyword>
<dbReference type="SUPFAM" id="SSF54637">
    <property type="entry name" value="Thioesterase/thiol ester dehydrase-isomerase"/>
    <property type="match status" value="1"/>
</dbReference>
<dbReference type="Proteomes" id="UP000184016">
    <property type="component" value="Unassembled WGS sequence"/>
</dbReference>
<dbReference type="Gene3D" id="3.10.129.10">
    <property type="entry name" value="Hotdog Thioesterase"/>
    <property type="match status" value="1"/>
</dbReference>
<evidence type="ECO:0000313" key="4">
    <source>
        <dbReference type="Proteomes" id="UP000184016"/>
    </source>
</evidence>
<dbReference type="GO" id="GO:0047617">
    <property type="term" value="F:fatty acyl-CoA hydrolase activity"/>
    <property type="evidence" value="ECO:0007669"/>
    <property type="project" value="TreeGrafter"/>
</dbReference>
<dbReference type="RefSeq" id="WP_072872903.1">
    <property type="nucleotide sequence ID" value="NZ_FRAF01000002.1"/>
</dbReference>
<dbReference type="PANTHER" id="PTHR31793:SF27">
    <property type="entry name" value="NOVEL THIOESTERASE SUPERFAMILY DOMAIN AND SAPOSIN A-TYPE DOMAIN CONTAINING PROTEIN (0610012H03RIK)"/>
    <property type="match status" value="1"/>
</dbReference>
<dbReference type="InterPro" id="IPR050563">
    <property type="entry name" value="4-hydroxybenzoyl-CoA_TE"/>
</dbReference>
<dbReference type="AlphaFoldDB" id="A0A1M6LBQ6"/>
<accession>A0A1M6LBQ6</accession>
<evidence type="ECO:0000256" key="1">
    <source>
        <dbReference type="ARBA" id="ARBA00005953"/>
    </source>
</evidence>
<evidence type="ECO:0000256" key="2">
    <source>
        <dbReference type="ARBA" id="ARBA00022801"/>
    </source>
</evidence>
<organism evidence="3 4">
    <name type="scientific">Alicyclobacillus tolerans</name>
    <dbReference type="NCBI Taxonomy" id="90970"/>
    <lineage>
        <taxon>Bacteria</taxon>
        <taxon>Bacillati</taxon>
        <taxon>Bacillota</taxon>
        <taxon>Bacilli</taxon>
        <taxon>Bacillales</taxon>
        <taxon>Alicyclobacillaceae</taxon>
        <taxon>Alicyclobacillus</taxon>
    </lineage>
</organism>
<comment type="similarity">
    <text evidence="1">Belongs to the 4-hydroxybenzoyl-CoA thioesterase family.</text>
</comment>
<protein>
    <submittedName>
        <fullName evidence="3">Acyl-CoA thioester hydrolase</fullName>
    </submittedName>
</protein>
<name>A0A1M6LBQ6_9BACL</name>
<sequence length="141" mass="16207">MLHYEHVIRFSDCDGLGHVNNAVYFTMMEEARREVFAWFNPSLSLDSWNLIVASARCDFLAQMTYGETIHVYTWVGKLGNSSFVLEHALQSANQIWVARGQATLLHYDYSKKAAMRIPEDVRRHLQEHLDAPIDAPSLHES</sequence>
<proteinExistence type="inferred from homology"/>
<dbReference type="OrthoDB" id="9799036at2"/>
<dbReference type="Pfam" id="PF13279">
    <property type="entry name" value="4HBT_2"/>
    <property type="match status" value="1"/>
</dbReference>
<keyword evidence="2 3" id="KW-0378">Hydrolase</keyword>
<dbReference type="EMBL" id="FRAF01000002">
    <property type="protein sequence ID" value="SHJ68572.1"/>
    <property type="molecule type" value="Genomic_DNA"/>
</dbReference>